<organism evidence="2 3">
    <name type="scientific">Actinomarinicola tropica</name>
    <dbReference type="NCBI Taxonomy" id="2789776"/>
    <lineage>
        <taxon>Bacteria</taxon>
        <taxon>Bacillati</taxon>
        <taxon>Actinomycetota</taxon>
        <taxon>Acidimicrobiia</taxon>
        <taxon>Acidimicrobiales</taxon>
        <taxon>Iamiaceae</taxon>
        <taxon>Actinomarinicola</taxon>
    </lineage>
</organism>
<protein>
    <submittedName>
        <fullName evidence="2">Alpha/beta fold hydrolase</fullName>
    </submittedName>
</protein>
<evidence type="ECO:0000313" key="3">
    <source>
        <dbReference type="Proteomes" id="UP000334019"/>
    </source>
</evidence>
<dbReference type="EMBL" id="CP045851">
    <property type="protein sequence ID" value="QGG94442.1"/>
    <property type="molecule type" value="Genomic_DNA"/>
</dbReference>
<dbReference type="GO" id="GO:0016020">
    <property type="term" value="C:membrane"/>
    <property type="evidence" value="ECO:0007669"/>
    <property type="project" value="TreeGrafter"/>
</dbReference>
<dbReference type="InterPro" id="IPR029058">
    <property type="entry name" value="AB_hydrolase_fold"/>
</dbReference>
<evidence type="ECO:0000313" key="2">
    <source>
        <dbReference type="EMBL" id="QGG94442.1"/>
    </source>
</evidence>
<dbReference type="InterPro" id="IPR000073">
    <property type="entry name" value="AB_hydrolase_1"/>
</dbReference>
<gene>
    <name evidence="2" type="ORF">GH723_04595</name>
</gene>
<feature type="domain" description="AB hydrolase-1" evidence="1">
    <location>
        <begin position="4"/>
        <end position="234"/>
    </location>
</feature>
<dbReference type="SUPFAM" id="SSF53474">
    <property type="entry name" value="alpha/beta-Hydrolases"/>
    <property type="match status" value="1"/>
</dbReference>
<sequence>MTAVFVHGVPETSSLWDPLVAELDRDDTAQLALPGFGSALPDGFEPTMHRYADWLADELRRFDEVDLVGHDWGALLSMRVLADQPANVRTWVIDSGDLGPDHKWHDAARTWQTPGDGEAVMDAWVASSVEDRAATLEGVGAPADGALEMARHLDAEMGRAILGLYRSAVDVGREWGPGIDSWTAPGMVVGSALDPFRSPRLITRLAERTGAEVLELSECGHWWMLERPAEVARALESFWSRHP</sequence>
<dbReference type="Gene3D" id="3.40.50.1820">
    <property type="entry name" value="alpha/beta hydrolase"/>
    <property type="match status" value="1"/>
</dbReference>
<dbReference type="KEGG" id="atq:GH723_04595"/>
<reference evidence="2 3" key="1">
    <citation type="submission" date="2019-11" db="EMBL/GenBank/DDBJ databases">
        <authorList>
            <person name="He Y."/>
        </authorList>
    </citation>
    <scope>NUCLEOTIDE SEQUENCE [LARGE SCALE GENOMIC DNA]</scope>
    <source>
        <strain evidence="2 3">SCSIO 58843</strain>
    </source>
</reference>
<proteinExistence type="predicted"/>
<keyword evidence="2" id="KW-0378">Hydrolase</keyword>
<dbReference type="GO" id="GO:0016787">
    <property type="term" value="F:hydrolase activity"/>
    <property type="evidence" value="ECO:0007669"/>
    <property type="project" value="UniProtKB-KW"/>
</dbReference>
<dbReference type="InterPro" id="IPR050266">
    <property type="entry name" value="AB_hydrolase_sf"/>
</dbReference>
<name>A0A5Q2RHS8_9ACTN</name>
<dbReference type="InterPro" id="IPR000639">
    <property type="entry name" value="Epox_hydrolase-like"/>
</dbReference>
<evidence type="ECO:0000259" key="1">
    <source>
        <dbReference type="Pfam" id="PF12697"/>
    </source>
</evidence>
<dbReference type="RefSeq" id="WP_153758548.1">
    <property type="nucleotide sequence ID" value="NZ_CP045851.1"/>
</dbReference>
<dbReference type="AlphaFoldDB" id="A0A5Q2RHS8"/>
<dbReference type="Proteomes" id="UP000334019">
    <property type="component" value="Chromosome"/>
</dbReference>
<dbReference type="PANTHER" id="PTHR43798:SF33">
    <property type="entry name" value="HYDROLASE, PUTATIVE (AFU_ORTHOLOGUE AFUA_2G14860)-RELATED"/>
    <property type="match status" value="1"/>
</dbReference>
<dbReference type="Pfam" id="PF12697">
    <property type="entry name" value="Abhydrolase_6"/>
    <property type="match status" value="1"/>
</dbReference>
<dbReference type="PANTHER" id="PTHR43798">
    <property type="entry name" value="MONOACYLGLYCEROL LIPASE"/>
    <property type="match status" value="1"/>
</dbReference>
<dbReference type="PRINTS" id="PR00412">
    <property type="entry name" value="EPOXHYDRLASE"/>
</dbReference>
<accession>A0A5Q2RHS8</accession>
<keyword evidence="3" id="KW-1185">Reference proteome</keyword>